<reference evidence="2" key="1">
    <citation type="submission" date="2017-03" db="EMBL/GenBank/DDBJ databases">
        <title>The new red algal subphylum Proteorhodophytina comprises the largest and most divergent plastid genomes known.</title>
        <authorList>
            <person name="Munoz-Gomez S.A."/>
            <person name="Mejia-Franco F.G."/>
            <person name="Durnin K."/>
            <person name="Morgan C."/>
            <person name="Grisdale C.J."/>
            <person name="Archibald J.M."/>
            <person name="Slamovits C.H."/>
        </authorList>
    </citation>
    <scope>NUCLEOTIDE SEQUENCE</scope>
    <source>
        <strain evidence="2">NIES-2662</strain>
    </source>
</reference>
<protein>
    <submittedName>
        <fullName evidence="2">Putative reverse transcriptase/maturase</fullName>
    </submittedName>
</protein>
<dbReference type="InterPro" id="IPR051083">
    <property type="entry name" value="GrpII_Intron_Splice-Mob/Def"/>
</dbReference>
<dbReference type="InterPro" id="IPR025960">
    <property type="entry name" value="RVT_N"/>
</dbReference>
<keyword evidence="2" id="KW-0150">Chloroplast</keyword>
<dbReference type="InterPro" id="IPR013597">
    <property type="entry name" value="Mat_intron_G2"/>
</dbReference>
<feature type="domain" description="Reverse transcriptase" evidence="1">
    <location>
        <begin position="82"/>
        <end position="339"/>
    </location>
</feature>
<dbReference type="InterPro" id="IPR043502">
    <property type="entry name" value="DNA/RNA_pol_sf"/>
</dbReference>
<gene>
    <name evidence="2" type="primary">psbA</name>
</gene>
<keyword evidence="2" id="KW-0695">RNA-directed DNA polymerase</keyword>
<dbReference type="AlphaFoldDB" id="A0A1Y9TMH3"/>
<dbReference type="PANTHER" id="PTHR34047:SF10">
    <property type="entry name" value="GROUP II INTRON-ASSOCIATED OPEN READING FRAME"/>
    <property type="match status" value="1"/>
</dbReference>
<dbReference type="Pfam" id="PF08388">
    <property type="entry name" value="GIIM"/>
    <property type="match status" value="1"/>
</dbReference>
<geneLocation type="chloroplast" evidence="2"/>
<keyword evidence="2" id="KW-0808">Transferase</keyword>
<dbReference type="EMBL" id="KY709210">
    <property type="protein sequence ID" value="ARO90866.1"/>
    <property type="molecule type" value="Genomic_DNA"/>
</dbReference>
<organism evidence="2">
    <name type="scientific">Corynoplastis japonica</name>
    <dbReference type="NCBI Taxonomy" id="700918"/>
    <lineage>
        <taxon>Eukaryota</taxon>
        <taxon>Rhodophyta</taxon>
        <taxon>Rhodellophyceae</taxon>
        <taxon>Rhodellales</taxon>
        <taxon>Rhodellaceae</taxon>
        <taxon>Corynoplastis</taxon>
    </lineage>
</organism>
<dbReference type="GO" id="GO:0003964">
    <property type="term" value="F:RNA-directed DNA polymerase activity"/>
    <property type="evidence" value="ECO:0007669"/>
    <property type="project" value="UniProtKB-KW"/>
</dbReference>
<dbReference type="CDD" id="cd01651">
    <property type="entry name" value="RT_G2_intron"/>
    <property type="match status" value="1"/>
</dbReference>
<dbReference type="Pfam" id="PF00078">
    <property type="entry name" value="RVT_1"/>
    <property type="match status" value="1"/>
</dbReference>
<dbReference type="Pfam" id="PF13655">
    <property type="entry name" value="RVT_N"/>
    <property type="match status" value="1"/>
</dbReference>
<sequence length="500" mass="58353">MNTYGIVINGVSGEKRIYKLQKLIYNASKEGEKNKVKFLQNKIINSLDAKLLAIKTVTSNNKSKDTQYIDSKLYLTIDQNCKLLKHVNLDGKATPVKKVCIPQANKNKKRPSCIPTIIDRAKEKLALLALEPEWEAIVEPSSYGFMPGRSAYDAIEQIFRCLRYSGQPPKYILNANLKSCFNNIDHDHLLSKINSTKQINSQIIAWLKDGIIKDEVLPNELFDTIEKNEIETLQGRMISPLVANIALHGIEEFLKEWIINQNWKIKKKNESYKINEIKSLCVIRYAGSFVVIHKDKQIIEKAKEALSEWFRNTSKLELNDSKTKILNSTQGIEFLGFSIINIFKSKNIYKTKIYPSKNNQQKLIKVIGDKCRQYRSISSFELIEILRPVIMDWGNYYKYCECKPIFSVLDMKIFHILRSWVFRRDRRNCRSIIKEKYFPSNNLYIFNGKEYRNNWILFGKKKSINDIIKENFLPKLSWISSEKFVSIKINYSVYDNDNIY</sequence>
<accession>A0A1Y9TMH3</accession>
<keyword evidence="2" id="KW-0548">Nucleotidyltransferase</keyword>
<dbReference type="InterPro" id="IPR000477">
    <property type="entry name" value="RT_dom"/>
</dbReference>
<dbReference type="PANTHER" id="PTHR34047">
    <property type="entry name" value="NUCLEAR INTRON MATURASE 1, MITOCHONDRIAL-RELATED"/>
    <property type="match status" value="1"/>
</dbReference>
<dbReference type="SUPFAM" id="SSF56672">
    <property type="entry name" value="DNA/RNA polymerases"/>
    <property type="match status" value="1"/>
</dbReference>
<name>A0A1Y9TMH3_9RHOD</name>
<proteinExistence type="predicted"/>
<evidence type="ECO:0000313" key="2">
    <source>
        <dbReference type="EMBL" id="ARO90866.1"/>
    </source>
</evidence>
<evidence type="ECO:0000259" key="1">
    <source>
        <dbReference type="PROSITE" id="PS50878"/>
    </source>
</evidence>
<keyword evidence="2" id="KW-0934">Plastid</keyword>
<dbReference type="PROSITE" id="PS50878">
    <property type="entry name" value="RT_POL"/>
    <property type="match status" value="1"/>
</dbReference>